<name>A0AA85FJ88_9TREM</name>
<keyword evidence="1" id="KW-1133">Transmembrane helix</keyword>
<keyword evidence="1" id="KW-0812">Transmembrane</keyword>
<reference evidence="3" key="2">
    <citation type="submission" date="2023-11" db="UniProtKB">
        <authorList>
            <consortium name="WormBaseParasite"/>
        </authorList>
    </citation>
    <scope>IDENTIFICATION</scope>
</reference>
<keyword evidence="2" id="KW-1185">Reference proteome</keyword>
<proteinExistence type="predicted"/>
<evidence type="ECO:0000313" key="3">
    <source>
        <dbReference type="WBParaSite" id="SRDH1_5260.6"/>
    </source>
</evidence>
<dbReference type="AlphaFoldDB" id="A0AA85FJ88"/>
<protein>
    <submittedName>
        <fullName evidence="3">Uncharacterized protein</fullName>
    </submittedName>
</protein>
<organism evidence="2 3">
    <name type="scientific">Schistosoma rodhaini</name>
    <dbReference type="NCBI Taxonomy" id="6188"/>
    <lineage>
        <taxon>Eukaryota</taxon>
        <taxon>Metazoa</taxon>
        <taxon>Spiralia</taxon>
        <taxon>Lophotrochozoa</taxon>
        <taxon>Platyhelminthes</taxon>
        <taxon>Trematoda</taxon>
        <taxon>Digenea</taxon>
        <taxon>Strigeidida</taxon>
        <taxon>Schistosomatoidea</taxon>
        <taxon>Schistosomatidae</taxon>
        <taxon>Schistosoma</taxon>
    </lineage>
</organism>
<evidence type="ECO:0000313" key="2">
    <source>
        <dbReference type="Proteomes" id="UP000050792"/>
    </source>
</evidence>
<dbReference type="Proteomes" id="UP000050792">
    <property type="component" value="Unassembled WGS sequence"/>
</dbReference>
<feature type="transmembrane region" description="Helical" evidence="1">
    <location>
        <begin position="177"/>
        <end position="201"/>
    </location>
</feature>
<accession>A0AA85FJ88</accession>
<evidence type="ECO:0000256" key="1">
    <source>
        <dbReference type="SAM" id="Phobius"/>
    </source>
</evidence>
<keyword evidence="1" id="KW-0472">Membrane</keyword>
<reference evidence="2" key="1">
    <citation type="submission" date="2022-06" db="EMBL/GenBank/DDBJ databases">
        <authorList>
            <person name="Berger JAMES D."/>
            <person name="Berger JAMES D."/>
        </authorList>
    </citation>
    <scope>NUCLEOTIDE SEQUENCE [LARGE SCALE GENOMIC DNA]</scope>
</reference>
<dbReference type="WBParaSite" id="SRDH1_5260.6">
    <property type="protein sequence ID" value="SRDH1_5260.6"/>
    <property type="gene ID" value="SRDH1_5260"/>
</dbReference>
<sequence>MLTMSNLDISELGISKNLLQMNFMRRTLVAKEKATNQGVPDILPNSQEYGFKLPSSVEKRINKRATILKSKYRYQFVKSIFKLYNVSPGFRESFSGFNSPTNADAIPKSEVNNSPDSRLPNRDNSVCEYSQSFDGRASKTSIRFRKFEGNSCKWFVSTCYTLIYQTFRPKLYEWSNVFILFLSIFLEVELFILFHMMKYIFYHISIR</sequence>